<accession>A0A174HDC9</accession>
<protein>
    <submittedName>
        <fullName evidence="3">Helix-turn-helix domain-containing protein</fullName>
    </submittedName>
    <submittedName>
        <fullName evidence="2">Predicted transcriptional regulator with an HTH domain</fullName>
    </submittedName>
</protein>
<dbReference type="AlphaFoldDB" id="A0A174HDC9"/>
<dbReference type="GO" id="GO:0003677">
    <property type="term" value="F:DNA binding"/>
    <property type="evidence" value="ECO:0007669"/>
    <property type="project" value="InterPro"/>
</dbReference>
<reference evidence="3" key="2">
    <citation type="submission" date="2023-01" db="EMBL/GenBank/DDBJ databases">
        <title>Human gut microbiome strain richness.</title>
        <authorList>
            <person name="Chen-Liaw A."/>
        </authorList>
    </citation>
    <scope>NUCLEOTIDE SEQUENCE</scope>
    <source>
        <strain evidence="3">1001283st1_D2_1001283B150209_150212</strain>
    </source>
</reference>
<organism evidence="2 4">
    <name type="scientific">Agathobacter rectalis</name>
    <dbReference type="NCBI Taxonomy" id="39491"/>
    <lineage>
        <taxon>Bacteria</taxon>
        <taxon>Bacillati</taxon>
        <taxon>Bacillota</taxon>
        <taxon>Clostridia</taxon>
        <taxon>Lachnospirales</taxon>
        <taxon>Lachnospiraceae</taxon>
        <taxon>Agathobacter</taxon>
    </lineage>
</organism>
<dbReference type="SUPFAM" id="SSF47413">
    <property type="entry name" value="lambda repressor-like DNA-binding domains"/>
    <property type="match status" value="1"/>
</dbReference>
<feature type="domain" description="HTH cro/C1-type" evidence="1">
    <location>
        <begin position="29"/>
        <end position="62"/>
    </location>
</feature>
<gene>
    <name evidence="2" type="ORF">ERS852497_00558</name>
    <name evidence="3" type="ORF">PNE45_03205</name>
</gene>
<dbReference type="Proteomes" id="UP001212823">
    <property type="component" value="Unassembled WGS sequence"/>
</dbReference>
<name>A0A174HDC9_9FIRM</name>
<dbReference type="Proteomes" id="UP000095602">
    <property type="component" value="Unassembled WGS sequence"/>
</dbReference>
<proteinExistence type="predicted"/>
<evidence type="ECO:0000259" key="1">
    <source>
        <dbReference type="Pfam" id="PF01381"/>
    </source>
</evidence>
<dbReference type="InterPro" id="IPR001387">
    <property type="entry name" value="Cro/C1-type_HTH"/>
</dbReference>
<evidence type="ECO:0000313" key="4">
    <source>
        <dbReference type="Proteomes" id="UP000095602"/>
    </source>
</evidence>
<evidence type="ECO:0000313" key="3">
    <source>
        <dbReference type="EMBL" id="MDB8017046.1"/>
    </source>
</evidence>
<dbReference type="RefSeq" id="WP_205008300.1">
    <property type="nucleotide sequence ID" value="NZ_CZAJ01000003.1"/>
</dbReference>
<dbReference type="EMBL" id="JAQLYE010000004">
    <property type="protein sequence ID" value="MDB8017046.1"/>
    <property type="molecule type" value="Genomic_DNA"/>
</dbReference>
<dbReference type="InterPro" id="IPR010982">
    <property type="entry name" value="Lambda_DNA-bd_dom_sf"/>
</dbReference>
<reference evidence="2 4" key="1">
    <citation type="submission" date="2015-09" db="EMBL/GenBank/DDBJ databases">
        <authorList>
            <consortium name="Pathogen Informatics"/>
        </authorList>
    </citation>
    <scope>NUCLEOTIDE SEQUENCE [LARGE SCALE GENOMIC DNA]</scope>
    <source>
        <strain evidence="2 4">2789STDY5834884</strain>
    </source>
</reference>
<dbReference type="Gene3D" id="1.10.260.40">
    <property type="entry name" value="lambda repressor-like DNA-binding domains"/>
    <property type="match status" value="1"/>
</dbReference>
<evidence type="ECO:0000313" key="2">
    <source>
        <dbReference type="EMBL" id="CUO71346.1"/>
    </source>
</evidence>
<dbReference type="Pfam" id="PF01381">
    <property type="entry name" value="HTH_3"/>
    <property type="match status" value="1"/>
</dbReference>
<sequence>MGNEKTDWMIYSDREMSVMSAQEEKVSFKELIKSLGMTQKEFSETFGIPMGTLRHWISGDRECPVYTKRMLAYMVELKRLEAKRDEDGE</sequence>
<dbReference type="CDD" id="cd00093">
    <property type="entry name" value="HTH_XRE"/>
    <property type="match status" value="1"/>
</dbReference>
<dbReference type="EMBL" id="CZAJ01000003">
    <property type="protein sequence ID" value="CUO71346.1"/>
    <property type="molecule type" value="Genomic_DNA"/>
</dbReference>